<dbReference type="Proteomes" id="UP000429232">
    <property type="component" value="Chromosome"/>
</dbReference>
<evidence type="ECO:0000313" key="2">
    <source>
        <dbReference type="Proteomes" id="UP000429232"/>
    </source>
</evidence>
<keyword evidence="2" id="KW-1185">Reference proteome</keyword>
<dbReference type="AlphaFoldDB" id="A0A6I4I3J0"/>
<gene>
    <name evidence="1" type="ORF">GO620_013675</name>
</gene>
<dbReference type="RefSeq" id="WP_157526826.1">
    <property type="nucleotide sequence ID" value="NZ_CP066775.1"/>
</dbReference>
<evidence type="ECO:0000313" key="1">
    <source>
        <dbReference type="EMBL" id="QQL49217.1"/>
    </source>
</evidence>
<protein>
    <submittedName>
        <fullName evidence="1">Uncharacterized protein</fullName>
    </submittedName>
</protein>
<accession>A0A6I4I3J0</accession>
<dbReference type="EMBL" id="CP066775">
    <property type="protein sequence ID" value="QQL49217.1"/>
    <property type="molecule type" value="Genomic_DNA"/>
</dbReference>
<name>A0A6I4I3J0_9SPHI</name>
<proteinExistence type="predicted"/>
<reference evidence="1 2" key="1">
    <citation type="submission" date="2020-12" db="EMBL/GenBank/DDBJ databases">
        <title>HMF7856_wgs.fasta genome submission.</title>
        <authorList>
            <person name="Kang H."/>
            <person name="Kim H."/>
            <person name="Joh K."/>
        </authorList>
    </citation>
    <scope>NUCLEOTIDE SEQUENCE [LARGE SCALE GENOMIC DNA]</scope>
    <source>
        <strain evidence="1 2">HMF7856</strain>
    </source>
</reference>
<sequence>MGETFTTYFNVINNQDAMEKQLVTENLEADELLFYHAIRTDLDKLQMKPSLQTIHNILKHSKQKR</sequence>
<organism evidence="1 2">
    <name type="scientific">Mucilaginibacter ginkgonis</name>
    <dbReference type="NCBI Taxonomy" id="2682091"/>
    <lineage>
        <taxon>Bacteria</taxon>
        <taxon>Pseudomonadati</taxon>
        <taxon>Bacteroidota</taxon>
        <taxon>Sphingobacteriia</taxon>
        <taxon>Sphingobacteriales</taxon>
        <taxon>Sphingobacteriaceae</taxon>
        <taxon>Mucilaginibacter</taxon>
    </lineage>
</organism>
<dbReference type="KEGG" id="mgik:GO620_013675"/>